<dbReference type="InterPro" id="IPR001926">
    <property type="entry name" value="TrpB-like_PALP"/>
</dbReference>
<dbReference type="Proteomes" id="UP000183063">
    <property type="component" value="Unassembled WGS sequence"/>
</dbReference>
<keyword evidence="4 6" id="KW-0456">Lyase</keyword>
<organism evidence="6 8">
    <name type="scientific">Rhizobium tibeticum</name>
    <dbReference type="NCBI Taxonomy" id="501024"/>
    <lineage>
        <taxon>Bacteria</taxon>
        <taxon>Pseudomonadati</taxon>
        <taxon>Pseudomonadota</taxon>
        <taxon>Alphaproteobacteria</taxon>
        <taxon>Hyphomicrobiales</taxon>
        <taxon>Rhizobiaceae</taxon>
        <taxon>Rhizobium/Agrobacterium group</taxon>
        <taxon>Rhizobium</taxon>
    </lineage>
</organism>
<evidence type="ECO:0000313" key="6">
    <source>
        <dbReference type="EMBL" id="SEI22087.1"/>
    </source>
</evidence>
<dbReference type="EMBL" id="FOCV01000094">
    <property type="protein sequence ID" value="SEP34154.1"/>
    <property type="molecule type" value="Genomic_DNA"/>
</dbReference>
<dbReference type="FunFam" id="3.40.50.1100:FF:000005">
    <property type="entry name" value="Threonine dehydratase catabolic"/>
    <property type="match status" value="1"/>
</dbReference>
<dbReference type="EMBL" id="FNXB01000109">
    <property type="protein sequence ID" value="SEI22087.1"/>
    <property type="molecule type" value="Genomic_DNA"/>
</dbReference>
<keyword evidence="9" id="KW-1185">Reference proteome</keyword>
<evidence type="ECO:0000259" key="5">
    <source>
        <dbReference type="Pfam" id="PF00291"/>
    </source>
</evidence>
<reference evidence="6" key="1">
    <citation type="submission" date="2016-10" db="EMBL/GenBank/DDBJ databases">
        <authorList>
            <person name="de Groot N.N."/>
        </authorList>
    </citation>
    <scope>NUCLEOTIDE SEQUENCE [LARGE SCALE GENOMIC DNA]</scope>
    <source>
        <strain evidence="6">CCBAU85039</strain>
    </source>
</reference>
<dbReference type="GO" id="GO:0006565">
    <property type="term" value="P:L-serine catabolic process"/>
    <property type="evidence" value="ECO:0007669"/>
    <property type="project" value="TreeGrafter"/>
</dbReference>
<evidence type="ECO:0000313" key="8">
    <source>
        <dbReference type="Proteomes" id="UP000183063"/>
    </source>
</evidence>
<accession>A0A1H8X2L6</accession>
<name>A0A1H8X2L6_9HYPH</name>
<feature type="domain" description="Tryptophan synthase beta chain-like PALP" evidence="5">
    <location>
        <begin position="15"/>
        <end position="121"/>
    </location>
</feature>
<evidence type="ECO:0000256" key="3">
    <source>
        <dbReference type="ARBA" id="ARBA00022898"/>
    </source>
</evidence>
<comment type="cofactor">
    <cofactor evidence="1">
        <name>pyridoxal 5'-phosphate</name>
        <dbReference type="ChEBI" id="CHEBI:597326"/>
    </cofactor>
</comment>
<sequence length="153" mass="17093">MIDLNDIESARRRIRDRILPTPLAPSSSLSNICGVPIYLKLEHHQTTGSFKLRGAFNAILQLSQDERVRGVVAASTGNHGMALSFAANTCGVKATICMSNLVPENKVSEIRRLGADVRIVGAWCRRSIIRRSSQVKERSAWRSSRRCRMSRRC</sequence>
<dbReference type="PANTHER" id="PTHR48078:SF6">
    <property type="entry name" value="L-THREONINE DEHYDRATASE CATABOLIC TDCB"/>
    <property type="match status" value="1"/>
</dbReference>
<dbReference type="PANTHER" id="PTHR48078">
    <property type="entry name" value="THREONINE DEHYDRATASE, MITOCHONDRIAL-RELATED"/>
    <property type="match status" value="1"/>
</dbReference>
<dbReference type="AlphaFoldDB" id="A0A1H8X2L6"/>
<dbReference type="GO" id="GO:0006567">
    <property type="term" value="P:L-threonine catabolic process"/>
    <property type="evidence" value="ECO:0007669"/>
    <property type="project" value="TreeGrafter"/>
</dbReference>
<dbReference type="STRING" id="501024.RTCCBAU85039_6788"/>
<dbReference type="Gene3D" id="3.40.50.1100">
    <property type="match status" value="2"/>
</dbReference>
<comment type="similarity">
    <text evidence="2">Belongs to the serine/threonine dehydratase family.</text>
</comment>
<proteinExistence type="inferred from homology"/>
<dbReference type="InterPro" id="IPR000634">
    <property type="entry name" value="Ser/Thr_deHydtase_PyrdxlP-BS"/>
</dbReference>
<reference evidence="8" key="3">
    <citation type="submission" date="2016-10" db="EMBL/GenBank/DDBJ databases">
        <authorList>
            <person name="Wibberg D."/>
        </authorList>
    </citation>
    <scope>NUCLEOTIDE SEQUENCE [LARGE SCALE GENOMIC DNA]</scope>
</reference>
<dbReference type="EC" id="4.3.1.19" evidence="6"/>
<evidence type="ECO:0000313" key="9">
    <source>
        <dbReference type="Proteomes" id="UP000198939"/>
    </source>
</evidence>
<dbReference type="PROSITE" id="PS00165">
    <property type="entry name" value="DEHYDRATASE_SER_THR"/>
    <property type="match status" value="1"/>
</dbReference>
<gene>
    <name evidence="6" type="primary">tdcB_2</name>
    <name evidence="6" type="ORF">RTCCBAU85039_6788</name>
    <name evidence="7" type="ORF">SAMN05216228_10943</name>
</gene>
<dbReference type="GO" id="GO:0030170">
    <property type="term" value="F:pyridoxal phosphate binding"/>
    <property type="evidence" value="ECO:0007669"/>
    <property type="project" value="InterPro"/>
</dbReference>
<dbReference type="GO" id="GO:0009097">
    <property type="term" value="P:isoleucine biosynthetic process"/>
    <property type="evidence" value="ECO:0007669"/>
    <property type="project" value="TreeGrafter"/>
</dbReference>
<dbReference type="GO" id="GO:0003941">
    <property type="term" value="F:L-serine ammonia-lyase activity"/>
    <property type="evidence" value="ECO:0007669"/>
    <property type="project" value="TreeGrafter"/>
</dbReference>
<evidence type="ECO:0000256" key="4">
    <source>
        <dbReference type="ARBA" id="ARBA00023239"/>
    </source>
</evidence>
<protein>
    <submittedName>
        <fullName evidence="6 7">Threonine dehydratase</fullName>
        <ecNumber evidence="6">4.3.1.19</ecNumber>
    </submittedName>
</protein>
<dbReference type="InterPro" id="IPR036052">
    <property type="entry name" value="TrpB-like_PALP_sf"/>
</dbReference>
<dbReference type="GO" id="GO:0004794">
    <property type="term" value="F:threonine deaminase activity"/>
    <property type="evidence" value="ECO:0007669"/>
    <property type="project" value="UniProtKB-EC"/>
</dbReference>
<dbReference type="InterPro" id="IPR050147">
    <property type="entry name" value="Ser/Thr_Dehydratase"/>
</dbReference>
<dbReference type="Proteomes" id="UP000198939">
    <property type="component" value="Unassembled WGS sequence"/>
</dbReference>
<evidence type="ECO:0000313" key="7">
    <source>
        <dbReference type="EMBL" id="SEP34154.1"/>
    </source>
</evidence>
<dbReference type="Pfam" id="PF00291">
    <property type="entry name" value="PALP"/>
    <property type="match status" value="1"/>
</dbReference>
<reference evidence="7 9" key="2">
    <citation type="submission" date="2016-10" db="EMBL/GenBank/DDBJ databases">
        <authorList>
            <person name="Varghese N."/>
            <person name="Submissions S."/>
        </authorList>
    </citation>
    <scope>NUCLEOTIDE SEQUENCE [LARGE SCALE GENOMIC DNA]</scope>
    <source>
        <strain evidence="7 9">CGMCC 1.7071</strain>
    </source>
</reference>
<evidence type="ECO:0000256" key="1">
    <source>
        <dbReference type="ARBA" id="ARBA00001933"/>
    </source>
</evidence>
<keyword evidence="3" id="KW-0663">Pyridoxal phosphate</keyword>
<evidence type="ECO:0000256" key="2">
    <source>
        <dbReference type="ARBA" id="ARBA00010869"/>
    </source>
</evidence>
<dbReference type="SUPFAM" id="SSF53686">
    <property type="entry name" value="Tryptophan synthase beta subunit-like PLP-dependent enzymes"/>
    <property type="match status" value="1"/>
</dbReference>